<evidence type="ECO:0000259" key="1">
    <source>
        <dbReference type="PROSITE" id="PS50801"/>
    </source>
</evidence>
<dbReference type="Gene3D" id="3.30.750.24">
    <property type="entry name" value="STAS domain"/>
    <property type="match status" value="1"/>
</dbReference>
<organism evidence="2 3">
    <name type="scientific">Dechloromonas hankyongensis</name>
    <dbReference type="NCBI Taxonomy" id="2908002"/>
    <lineage>
        <taxon>Bacteria</taxon>
        <taxon>Pseudomonadati</taxon>
        <taxon>Pseudomonadota</taxon>
        <taxon>Betaproteobacteria</taxon>
        <taxon>Rhodocyclales</taxon>
        <taxon>Azonexaceae</taxon>
        <taxon>Dechloromonas</taxon>
    </lineage>
</organism>
<dbReference type="PANTHER" id="PTHR35849">
    <property type="entry name" value="BLR2341 PROTEIN"/>
    <property type="match status" value="1"/>
</dbReference>
<keyword evidence="3" id="KW-1185">Reference proteome</keyword>
<evidence type="ECO:0000313" key="2">
    <source>
        <dbReference type="EMBL" id="MCG2577957.1"/>
    </source>
</evidence>
<sequence>MSSVCKIAIEGDFTIFAAQAIKAQLLEAFNKGQEVEVDLSAVSEMDSAGLQLMVAAKREAAAQGKTLRFIDHSPAVLNTMDLCDAAGLFADPIAPAQN</sequence>
<accession>A0ABS9K458</accession>
<dbReference type="InterPro" id="IPR058548">
    <property type="entry name" value="MlaB-like_STAS"/>
</dbReference>
<gene>
    <name evidence="2" type="ORF">LZ012_13250</name>
</gene>
<name>A0ABS9K458_9RHOO</name>
<comment type="caution">
    <text evidence="2">The sequence shown here is derived from an EMBL/GenBank/DDBJ whole genome shotgun (WGS) entry which is preliminary data.</text>
</comment>
<proteinExistence type="predicted"/>
<reference evidence="2" key="1">
    <citation type="submission" date="2022-01" db="EMBL/GenBank/DDBJ databases">
        <authorList>
            <person name="Jo J.-H."/>
            <person name="Im W.-T."/>
        </authorList>
    </citation>
    <scope>NUCLEOTIDE SEQUENCE</scope>
    <source>
        <strain evidence="2">XY25</strain>
    </source>
</reference>
<dbReference type="CDD" id="cd07043">
    <property type="entry name" value="STAS_anti-anti-sigma_factors"/>
    <property type="match status" value="1"/>
</dbReference>
<dbReference type="InterPro" id="IPR036513">
    <property type="entry name" value="STAS_dom_sf"/>
</dbReference>
<protein>
    <submittedName>
        <fullName evidence="2">STAS domain-containing protein</fullName>
    </submittedName>
</protein>
<dbReference type="EMBL" id="JAKLTN010000002">
    <property type="protein sequence ID" value="MCG2577957.1"/>
    <property type="molecule type" value="Genomic_DNA"/>
</dbReference>
<dbReference type="PANTHER" id="PTHR35849:SF2">
    <property type="entry name" value="BLR2341 PROTEIN"/>
    <property type="match status" value="1"/>
</dbReference>
<dbReference type="InterPro" id="IPR052746">
    <property type="entry name" value="MlaB_ABC_Transporter"/>
</dbReference>
<dbReference type="Pfam" id="PF13466">
    <property type="entry name" value="STAS_2"/>
    <property type="match status" value="1"/>
</dbReference>
<dbReference type="InterPro" id="IPR002645">
    <property type="entry name" value="STAS_dom"/>
</dbReference>
<evidence type="ECO:0000313" key="3">
    <source>
        <dbReference type="Proteomes" id="UP001165384"/>
    </source>
</evidence>
<dbReference type="RefSeq" id="WP_275711284.1">
    <property type="nucleotide sequence ID" value="NZ_JAKLTN010000002.1"/>
</dbReference>
<dbReference type="Proteomes" id="UP001165384">
    <property type="component" value="Unassembled WGS sequence"/>
</dbReference>
<dbReference type="SUPFAM" id="SSF52091">
    <property type="entry name" value="SpoIIaa-like"/>
    <property type="match status" value="1"/>
</dbReference>
<dbReference type="PROSITE" id="PS50801">
    <property type="entry name" value="STAS"/>
    <property type="match status" value="1"/>
</dbReference>
<feature type="domain" description="STAS" evidence="1">
    <location>
        <begin position="1"/>
        <end position="98"/>
    </location>
</feature>